<dbReference type="Proteomes" id="UP000824540">
    <property type="component" value="Unassembled WGS sequence"/>
</dbReference>
<proteinExistence type="predicted"/>
<organism evidence="1 2">
    <name type="scientific">Albula glossodonta</name>
    <name type="common">roundjaw bonefish</name>
    <dbReference type="NCBI Taxonomy" id="121402"/>
    <lineage>
        <taxon>Eukaryota</taxon>
        <taxon>Metazoa</taxon>
        <taxon>Chordata</taxon>
        <taxon>Craniata</taxon>
        <taxon>Vertebrata</taxon>
        <taxon>Euteleostomi</taxon>
        <taxon>Actinopterygii</taxon>
        <taxon>Neopterygii</taxon>
        <taxon>Teleostei</taxon>
        <taxon>Albuliformes</taxon>
        <taxon>Albulidae</taxon>
        <taxon>Albula</taxon>
    </lineage>
</organism>
<dbReference type="AlphaFoldDB" id="A0A8T2N3E2"/>
<accession>A0A8T2N3E2</accession>
<reference evidence="1" key="1">
    <citation type="thesis" date="2021" institute="BYU ScholarsArchive" country="Provo, UT, USA">
        <title>Applications of and Algorithms for Genome Assembly and Genomic Analyses with an Emphasis on Marine Teleosts.</title>
        <authorList>
            <person name="Pickett B.D."/>
        </authorList>
    </citation>
    <scope>NUCLEOTIDE SEQUENCE</scope>
    <source>
        <strain evidence="1">HI-2016</strain>
    </source>
</reference>
<name>A0A8T2N3E2_9TELE</name>
<dbReference type="EMBL" id="JAFBMS010000141">
    <property type="protein sequence ID" value="KAG9334693.1"/>
    <property type="molecule type" value="Genomic_DNA"/>
</dbReference>
<keyword evidence="2" id="KW-1185">Reference proteome</keyword>
<evidence type="ECO:0000313" key="2">
    <source>
        <dbReference type="Proteomes" id="UP000824540"/>
    </source>
</evidence>
<comment type="caution">
    <text evidence="1">The sequence shown here is derived from an EMBL/GenBank/DDBJ whole genome shotgun (WGS) entry which is preliminary data.</text>
</comment>
<gene>
    <name evidence="1" type="ORF">JZ751_007228</name>
</gene>
<evidence type="ECO:0000313" key="1">
    <source>
        <dbReference type="EMBL" id="KAG9334693.1"/>
    </source>
</evidence>
<protein>
    <submittedName>
        <fullName evidence="1">Uncharacterized protein</fullName>
    </submittedName>
</protein>
<sequence>MKNVRAGCHSAPSVSHAGLESAVRLLPLRLSCFVAVAKVTTRLLAPDLHGCWGSGLFQPACASAGSPAGLREEEEQAGVDYDDVTTSPHYDCYDHLQLHCNTSGGTLDLEEILKGHKDSGTEISTDAALRSADPSLLLLLLSLTMVQLYRLL</sequence>